<gene>
    <name evidence="2" type="ORF">S03H2_08038</name>
</gene>
<dbReference type="AlphaFoldDB" id="X1F5P7"/>
<reference evidence="2" key="1">
    <citation type="journal article" date="2014" name="Front. Microbiol.">
        <title>High frequency of phylogenetically diverse reductive dehalogenase-homologous genes in deep subseafloor sedimentary metagenomes.</title>
        <authorList>
            <person name="Kawai M."/>
            <person name="Futagami T."/>
            <person name="Toyoda A."/>
            <person name="Takaki Y."/>
            <person name="Nishi S."/>
            <person name="Hori S."/>
            <person name="Arai W."/>
            <person name="Tsubouchi T."/>
            <person name="Morono Y."/>
            <person name="Uchiyama I."/>
            <person name="Ito T."/>
            <person name="Fujiyama A."/>
            <person name="Inagaki F."/>
            <person name="Takami H."/>
        </authorList>
    </citation>
    <scope>NUCLEOTIDE SEQUENCE</scope>
    <source>
        <strain evidence="2">Expedition CK06-06</strain>
    </source>
</reference>
<dbReference type="EMBL" id="BARU01003826">
    <property type="protein sequence ID" value="GAH27900.1"/>
    <property type="molecule type" value="Genomic_DNA"/>
</dbReference>
<feature type="non-terminal residue" evidence="2">
    <location>
        <position position="280"/>
    </location>
</feature>
<evidence type="ECO:0008006" key="3">
    <source>
        <dbReference type="Google" id="ProtNLM"/>
    </source>
</evidence>
<name>X1F5P7_9ZZZZ</name>
<comment type="caution">
    <text evidence="2">The sequence shown here is derived from an EMBL/GenBank/DDBJ whole genome shotgun (WGS) entry which is preliminary data.</text>
</comment>
<sequence length="280" mass="32329">ILGQITARRIKYRMTNEWSIRDEILNTTHQWPLIFSFCLVGILIGWGISIFWPTSYRVSKEIYVGINPYQALTDRSVSEHASVQFNNPDDYKNWQMANLNVLIQTDWMIDETLSSLQNQDDYWKGASREDLARMLKVNWRNAGKWRLVAESDDPSRAAQVLAVWHDTVIKNVQNAVGEAQNTLVLDTQLQSFSSDQTRAISRLAELIQLRETVATHLKTASTRHADYQLSQDEHWELWYTIAQADLDQVWEPLLDAFPIDGSPGSSYIDWLNQTTIILDQ</sequence>
<protein>
    <recommendedName>
        <fullName evidence="3">Polysaccharide chain length determinant N-terminal domain-containing protein</fullName>
    </recommendedName>
</protein>
<evidence type="ECO:0000313" key="2">
    <source>
        <dbReference type="EMBL" id="GAH27900.1"/>
    </source>
</evidence>
<keyword evidence="1" id="KW-0472">Membrane</keyword>
<evidence type="ECO:0000256" key="1">
    <source>
        <dbReference type="SAM" id="Phobius"/>
    </source>
</evidence>
<keyword evidence="1" id="KW-0812">Transmembrane</keyword>
<keyword evidence="1" id="KW-1133">Transmembrane helix</keyword>
<organism evidence="2">
    <name type="scientific">marine sediment metagenome</name>
    <dbReference type="NCBI Taxonomy" id="412755"/>
    <lineage>
        <taxon>unclassified sequences</taxon>
        <taxon>metagenomes</taxon>
        <taxon>ecological metagenomes</taxon>
    </lineage>
</organism>
<proteinExistence type="predicted"/>
<feature type="transmembrane region" description="Helical" evidence="1">
    <location>
        <begin position="31"/>
        <end position="52"/>
    </location>
</feature>
<accession>X1F5P7</accession>
<feature type="non-terminal residue" evidence="2">
    <location>
        <position position="1"/>
    </location>
</feature>